<dbReference type="RefSeq" id="WP_161338654.1">
    <property type="nucleotide sequence ID" value="NZ_JBHSDG010000005.1"/>
</dbReference>
<reference evidence="2 3" key="1">
    <citation type="journal article" date="2014" name="Int. J. Syst. Evol. Microbiol.">
        <title>Sneathiella chungangensis sp. nov., isolated from a marine sand, and emended description of the genus Sneathiella.</title>
        <authorList>
            <person name="Siamphan C."/>
            <person name="Kim H."/>
            <person name="Lee J.S."/>
            <person name="Kim W."/>
        </authorList>
    </citation>
    <scope>NUCLEOTIDE SEQUENCE [LARGE SCALE GENOMIC DNA]</scope>
    <source>
        <strain evidence="2 3">KCTC 32476</strain>
    </source>
</reference>
<keyword evidence="1" id="KW-0732">Signal</keyword>
<accession>A0A845MDZ3</accession>
<evidence type="ECO:0000313" key="2">
    <source>
        <dbReference type="EMBL" id="MZR22198.1"/>
    </source>
</evidence>
<proteinExistence type="predicted"/>
<protein>
    <recommendedName>
        <fullName evidence="4">DUF2846 domain-containing protein</fullName>
    </recommendedName>
</protein>
<keyword evidence="3" id="KW-1185">Reference proteome</keyword>
<evidence type="ECO:0008006" key="4">
    <source>
        <dbReference type="Google" id="ProtNLM"/>
    </source>
</evidence>
<dbReference type="AlphaFoldDB" id="A0A845MDZ3"/>
<sequence length="199" mass="21912">MKRSIFFFLGLLLLNACAAPKLDQNFSYSASSQNAMIAVLDYRIKPTALAVIRSVNMENGELYGRAIILGDNKTTKTPAYHLKEIPPGKYVIAQIIVTSRLPFSTHTLYKCYRPTLEVFEVEAGKVNAVKVGKLEPGNSRPAPDLEKILRSFGGITAPVGQAKLLGYLSTKNLADGQCENMRRGNYKFEVLKLKPGTDA</sequence>
<evidence type="ECO:0000313" key="3">
    <source>
        <dbReference type="Proteomes" id="UP000445696"/>
    </source>
</evidence>
<gene>
    <name evidence="2" type="ORF">GQF03_07645</name>
</gene>
<organism evidence="2 3">
    <name type="scientific">Sneathiella chungangensis</name>
    <dbReference type="NCBI Taxonomy" id="1418234"/>
    <lineage>
        <taxon>Bacteria</taxon>
        <taxon>Pseudomonadati</taxon>
        <taxon>Pseudomonadota</taxon>
        <taxon>Alphaproteobacteria</taxon>
        <taxon>Sneathiellales</taxon>
        <taxon>Sneathiellaceae</taxon>
        <taxon>Sneathiella</taxon>
    </lineage>
</organism>
<evidence type="ECO:0000256" key="1">
    <source>
        <dbReference type="SAM" id="SignalP"/>
    </source>
</evidence>
<feature type="chain" id="PRO_5032892480" description="DUF2846 domain-containing protein" evidence="1">
    <location>
        <begin position="19"/>
        <end position="199"/>
    </location>
</feature>
<comment type="caution">
    <text evidence="2">The sequence shown here is derived from an EMBL/GenBank/DDBJ whole genome shotgun (WGS) entry which is preliminary data.</text>
</comment>
<dbReference type="Proteomes" id="UP000445696">
    <property type="component" value="Unassembled WGS sequence"/>
</dbReference>
<feature type="signal peptide" evidence="1">
    <location>
        <begin position="1"/>
        <end position="18"/>
    </location>
</feature>
<name>A0A845MDZ3_9PROT</name>
<dbReference type="EMBL" id="WTVA01000003">
    <property type="protein sequence ID" value="MZR22198.1"/>
    <property type="molecule type" value="Genomic_DNA"/>
</dbReference>